<dbReference type="Gene3D" id="3.40.50.2300">
    <property type="match status" value="2"/>
</dbReference>
<dbReference type="SUPFAM" id="SSF53822">
    <property type="entry name" value="Periplasmic binding protein-like I"/>
    <property type="match status" value="1"/>
</dbReference>
<protein>
    <submittedName>
        <fullName evidence="5">Transcriptional regulator, LacI family</fullName>
    </submittedName>
</protein>
<evidence type="ECO:0000313" key="5">
    <source>
        <dbReference type="EMBL" id="SER54659.1"/>
    </source>
</evidence>
<dbReference type="Proteomes" id="UP000199687">
    <property type="component" value="Unassembled WGS sequence"/>
</dbReference>
<keyword evidence="1" id="KW-0805">Transcription regulation</keyword>
<dbReference type="EMBL" id="FOGL01000006">
    <property type="protein sequence ID" value="SER54659.1"/>
    <property type="molecule type" value="Genomic_DNA"/>
</dbReference>
<dbReference type="STRING" id="531814.SAMN04487944_1067"/>
<dbReference type="InterPro" id="IPR001761">
    <property type="entry name" value="Peripla_BP/Lac1_sug-bd_dom"/>
</dbReference>
<proteinExistence type="predicted"/>
<name>A0A1H9Q3Y9_9BACI</name>
<sequence length="327" mass="37328">MPTIQDVARKAGVSVATVSRVLNNPSAVAEKTRLQVQRVMEEIDYAPSILGRNLRTSESRMFIVLLPMISNPFYVNIVEGIEETAIENGYNILLCQTHSKPERQNVYFELLRNRLADGVISMDPTLNKEKLIHLAKQFPIVHCSEYDKDKSLSYVTIDSELAAYQMTRYLLKQGHTRIALINADEKFLYARERKRGYLRALEEYKIDYDESWILTARDVSFDAGQQSMRSLLQRNQKFTAIFAVSDVLAIGALKELNIKGIRVPEEMAIAGFDKIDFSNMTYPSLTTISQPMYKMGCTAVEMLIKKTRGEKVDDVILEHELIIREST</sequence>
<dbReference type="AlphaFoldDB" id="A0A1H9Q3Y9"/>
<evidence type="ECO:0000256" key="3">
    <source>
        <dbReference type="ARBA" id="ARBA00023163"/>
    </source>
</evidence>
<dbReference type="GO" id="GO:0000976">
    <property type="term" value="F:transcription cis-regulatory region binding"/>
    <property type="evidence" value="ECO:0007669"/>
    <property type="project" value="TreeGrafter"/>
</dbReference>
<keyword evidence="2" id="KW-0238">DNA-binding</keyword>
<reference evidence="5 6" key="1">
    <citation type="submission" date="2016-10" db="EMBL/GenBank/DDBJ databases">
        <authorList>
            <person name="de Groot N.N."/>
        </authorList>
    </citation>
    <scope>NUCLEOTIDE SEQUENCE [LARGE SCALE GENOMIC DNA]</scope>
    <source>
        <strain evidence="5 6">CGMCC 1.7727</strain>
    </source>
</reference>
<dbReference type="Gene3D" id="1.10.260.40">
    <property type="entry name" value="lambda repressor-like DNA-binding domains"/>
    <property type="match status" value="1"/>
</dbReference>
<dbReference type="SUPFAM" id="SSF47413">
    <property type="entry name" value="lambda repressor-like DNA-binding domains"/>
    <property type="match status" value="1"/>
</dbReference>
<dbReference type="PROSITE" id="PS50932">
    <property type="entry name" value="HTH_LACI_2"/>
    <property type="match status" value="1"/>
</dbReference>
<dbReference type="Pfam" id="PF00532">
    <property type="entry name" value="Peripla_BP_1"/>
    <property type="match status" value="1"/>
</dbReference>
<dbReference type="Pfam" id="PF00356">
    <property type="entry name" value="LacI"/>
    <property type="match status" value="1"/>
</dbReference>
<dbReference type="PANTHER" id="PTHR30146:SF109">
    <property type="entry name" value="HTH-TYPE TRANSCRIPTIONAL REGULATOR GALS"/>
    <property type="match status" value="1"/>
</dbReference>
<feature type="domain" description="HTH lacI-type" evidence="4">
    <location>
        <begin position="2"/>
        <end position="56"/>
    </location>
</feature>
<evidence type="ECO:0000313" key="6">
    <source>
        <dbReference type="Proteomes" id="UP000199687"/>
    </source>
</evidence>
<dbReference type="PANTHER" id="PTHR30146">
    <property type="entry name" value="LACI-RELATED TRANSCRIPTIONAL REPRESSOR"/>
    <property type="match status" value="1"/>
</dbReference>
<dbReference type="PROSITE" id="PS00356">
    <property type="entry name" value="HTH_LACI_1"/>
    <property type="match status" value="1"/>
</dbReference>
<accession>A0A1H9Q3Y9</accession>
<dbReference type="RefSeq" id="WP_089740259.1">
    <property type="nucleotide sequence ID" value="NZ_FOGL01000006.1"/>
</dbReference>
<evidence type="ECO:0000256" key="2">
    <source>
        <dbReference type="ARBA" id="ARBA00023125"/>
    </source>
</evidence>
<dbReference type="OrthoDB" id="9796186at2"/>
<dbReference type="PRINTS" id="PR00036">
    <property type="entry name" value="HTHLACI"/>
</dbReference>
<dbReference type="InterPro" id="IPR000843">
    <property type="entry name" value="HTH_LacI"/>
</dbReference>
<organism evidence="5 6">
    <name type="scientific">Gracilibacillus ureilyticus</name>
    <dbReference type="NCBI Taxonomy" id="531814"/>
    <lineage>
        <taxon>Bacteria</taxon>
        <taxon>Bacillati</taxon>
        <taxon>Bacillota</taxon>
        <taxon>Bacilli</taxon>
        <taxon>Bacillales</taxon>
        <taxon>Bacillaceae</taxon>
        <taxon>Gracilibacillus</taxon>
    </lineage>
</organism>
<dbReference type="GO" id="GO:0003700">
    <property type="term" value="F:DNA-binding transcription factor activity"/>
    <property type="evidence" value="ECO:0007669"/>
    <property type="project" value="TreeGrafter"/>
</dbReference>
<dbReference type="CDD" id="cd06284">
    <property type="entry name" value="PBP1_LacI-like"/>
    <property type="match status" value="1"/>
</dbReference>
<dbReference type="CDD" id="cd01392">
    <property type="entry name" value="HTH_LacI"/>
    <property type="match status" value="1"/>
</dbReference>
<dbReference type="InterPro" id="IPR028082">
    <property type="entry name" value="Peripla_BP_I"/>
</dbReference>
<dbReference type="InterPro" id="IPR010982">
    <property type="entry name" value="Lambda_DNA-bd_dom_sf"/>
</dbReference>
<evidence type="ECO:0000256" key="1">
    <source>
        <dbReference type="ARBA" id="ARBA00023015"/>
    </source>
</evidence>
<keyword evidence="3" id="KW-0804">Transcription</keyword>
<keyword evidence="6" id="KW-1185">Reference proteome</keyword>
<evidence type="ECO:0000259" key="4">
    <source>
        <dbReference type="PROSITE" id="PS50932"/>
    </source>
</evidence>
<gene>
    <name evidence="5" type="ORF">SAMN04487944_1067</name>
</gene>
<dbReference type="SMART" id="SM00354">
    <property type="entry name" value="HTH_LACI"/>
    <property type="match status" value="1"/>
</dbReference>